<evidence type="ECO:0000313" key="4">
    <source>
        <dbReference type="Proteomes" id="UP000305709"/>
    </source>
</evidence>
<dbReference type="OrthoDB" id="582170at2"/>
<dbReference type="AlphaFoldDB" id="A0A5C4N4H7"/>
<dbReference type="Proteomes" id="UP000305709">
    <property type="component" value="Unassembled WGS sequence"/>
</dbReference>
<keyword evidence="1" id="KW-0597">Phosphoprotein</keyword>
<accession>A0A5C4N4H7</accession>
<comment type="caution">
    <text evidence="3">The sequence shown here is derived from an EMBL/GenBank/DDBJ whole genome shotgun (WGS) entry which is preliminary data.</text>
</comment>
<dbReference type="Pfam" id="PF00072">
    <property type="entry name" value="Response_reg"/>
    <property type="match status" value="1"/>
</dbReference>
<proteinExistence type="predicted"/>
<name>A0A5C4N4H7_9RHOB</name>
<dbReference type="SUPFAM" id="SSF52172">
    <property type="entry name" value="CheY-like"/>
    <property type="match status" value="1"/>
</dbReference>
<dbReference type="EMBL" id="VDFV01000111">
    <property type="protein sequence ID" value="TNC59358.1"/>
    <property type="molecule type" value="Genomic_DNA"/>
</dbReference>
<feature type="domain" description="Response regulatory" evidence="2">
    <location>
        <begin position="11"/>
        <end position="120"/>
    </location>
</feature>
<dbReference type="RefSeq" id="WP_139084093.1">
    <property type="nucleotide sequence ID" value="NZ_VDFV01000111.1"/>
</dbReference>
<reference evidence="3 4" key="1">
    <citation type="submission" date="2019-06" db="EMBL/GenBank/DDBJ databases">
        <authorList>
            <person name="Jiang L."/>
        </authorList>
    </citation>
    <scope>NUCLEOTIDE SEQUENCE [LARGE SCALE GENOMIC DNA]</scope>
    <source>
        <strain evidence="3 4">YIM 48858</strain>
    </source>
</reference>
<organism evidence="3 4">
    <name type="scientific">Rubellimicrobium roseum</name>
    <dbReference type="NCBI Taxonomy" id="687525"/>
    <lineage>
        <taxon>Bacteria</taxon>
        <taxon>Pseudomonadati</taxon>
        <taxon>Pseudomonadota</taxon>
        <taxon>Alphaproteobacteria</taxon>
        <taxon>Rhodobacterales</taxon>
        <taxon>Roseobacteraceae</taxon>
        <taxon>Rubellimicrobium</taxon>
    </lineage>
</organism>
<gene>
    <name evidence="3" type="ORF">FHG71_22870</name>
</gene>
<evidence type="ECO:0000256" key="1">
    <source>
        <dbReference type="PROSITE-ProRule" id="PRU00169"/>
    </source>
</evidence>
<evidence type="ECO:0000313" key="3">
    <source>
        <dbReference type="EMBL" id="TNC59358.1"/>
    </source>
</evidence>
<dbReference type="InterPro" id="IPR001789">
    <property type="entry name" value="Sig_transdc_resp-reg_receiver"/>
</dbReference>
<sequence>MASPKTLAGRCILIVEDDFFIADDFAAIFEGAGATVVGPAASLSDAMDLIERTERLDGALLDMNLQGEMAYTLADALRVRGVPVVFATGYDRGAIPERYADIPICEKPVDPQQVAQAISG</sequence>
<evidence type="ECO:0000259" key="2">
    <source>
        <dbReference type="PROSITE" id="PS50110"/>
    </source>
</evidence>
<keyword evidence="4" id="KW-1185">Reference proteome</keyword>
<dbReference type="SMART" id="SM00448">
    <property type="entry name" value="REC"/>
    <property type="match status" value="1"/>
</dbReference>
<dbReference type="GO" id="GO:0000160">
    <property type="term" value="P:phosphorelay signal transduction system"/>
    <property type="evidence" value="ECO:0007669"/>
    <property type="project" value="InterPro"/>
</dbReference>
<dbReference type="InterPro" id="IPR011006">
    <property type="entry name" value="CheY-like_superfamily"/>
</dbReference>
<protein>
    <submittedName>
        <fullName evidence="3">Response regulator</fullName>
    </submittedName>
</protein>
<feature type="modified residue" description="4-aspartylphosphate" evidence="1">
    <location>
        <position position="62"/>
    </location>
</feature>
<dbReference type="Gene3D" id="3.40.50.2300">
    <property type="match status" value="1"/>
</dbReference>
<dbReference type="PROSITE" id="PS50110">
    <property type="entry name" value="RESPONSE_REGULATORY"/>
    <property type="match status" value="1"/>
</dbReference>